<comment type="catalytic activity">
    <reaction evidence="6 8">
        <text>dCMP + ATP = dCDP + ADP</text>
        <dbReference type="Rhea" id="RHEA:25094"/>
        <dbReference type="ChEBI" id="CHEBI:30616"/>
        <dbReference type="ChEBI" id="CHEBI:57566"/>
        <dbReference type="ChEBI" id="CHEBI:58593"/>
        <dbReference type="ChEBI" id="CHEBI:456216"/>
        <dbReference type="EC" id="2.7.4.25"/>
    </reaction>
</comment>
<dbReference type="Gene3D" id="3.40.50.300">
    <property type="entry name" value="P-loop containing nucleotide triphosphate hydrolases"/>
    <property type="match status" value="1"/>
</dbReference>
<comment type="catalytic activity">
    <reaction evidence="7 8">
        <text>CMP + ATP = CDP + ADP</text>
        <dbReference type="Rhea" id="RHEA:11600"/>
        <dbReference type="ChEBI" id="CHEBI:30616"/>
        <dbReference type="ChEBI" id="CHEBI:58069"/>
        <dbReference type="ChEBI" id="CHEBI:60377"/>
        <dbReference type="ChEBI" id="CHEBI:456216"/>
        <dbReference type="EC" id="2.7.4.25"/>
    </reaction>
</comment>
<dbReference type="AlphaFoldDB" id="A0AAE3G2U1"/>
<dbReference type="GO" id="GO:0036431">
    <property type="term" value="F:dCMP kinase activity"/>
    <property type="evidence" value="ECO:0007669"/>
    <property type="project" value="InterPro"/>
</dbReference>
<dbReference type="CDD" id="cd02020">
    <property type="entry name" value="CMPK"/>
    <property type="match status" value="1"/>
</dbReference>
<evidence type="ECO:0000313" key="11">
    <source>
        <dbReference type="Proteomes" id="UP001205843"/>
    </source>
</evidence>
<dbReference type="GO" id="GO:0005524">
    <property type="term" value="F:ATP binding"/>
    <property type="evidence" value="ECO:0007669"/>
    <property type="project" value="UniProtKB-UniRule"/>
</dbReference>
<dbReference type="Pfam" id="PF02224">
    <property type="entry name" value="Cytidylate_kin"/>
    <property type="match status" value="1"/>
</dbReference>
<dbReference type="InterPro" id="IPR003136">
    <property type="entry name" value="Cytidylate_kin"/>
</dbReference>
<evidence type="ECO:0000256" key="6">
    <source>
        <dbReference type="ARBA" id="ARBA00047615"/>
    </source>
</evidence>
<accession>A0AAE3G2U1</accession>
<dbReference type="EMBL" id="JALJXV010000004">
    <property type="protein sequence ID" value="MCP1674800.1"/>
    <property type="molecule type" value="Genomic_DNA"/>
</dbReference>
<feature type="domain" description="Cytidylate kinase" evidence="9">
    <location>
        <begin position="8"/>
        <end position="221"/>
    </location>
</feature>
<evidence type="ECO:0000256" key="7">
    <source>
        <dbReference type="ARBA" id="ARBA00048478"/>
    </source>
</evidence>
<keyword evidence="2 8" id="KW-0808">Transferase</keyword>
<dbReference type="InterPro" id="IPR027417">
    <property type="entry name" value="P-loop_NTPase"/>
</dbReference>
<proteinExistence type="inferred from homology"/>
<dbReference type="HAMAP" id="MF_00238">
    <property type="entry name" value="Cytidyl_kinase_type1"/>
    <property type="match status" value="1"/>
</dbReference>
<evidence type="ECO:0000256" key="4">
    <source>
        <dbReference type="ARBA" id="ARBA00022777"/>
    </source>
</evidence>
<dbReference type="GO" id="GO:0006220">
    <property type="term" value="P:pyrimidine nucleotide metabolic process"/>
    <property type="evidence" value="ECO:0007669"/>
    <property type="project" value="UniProtKB-UniRule"/>
</dbReference>
<keyword evidence="3 8" id="KW-0547">Nucleotide-binding</keyword>
<comment type="caution">
    <text evidence="10">The sequence shown here is derived from an EMBL/GenBank/DDBJ whole genome shotgun (WGS) entry which is preliminary data.</text>
</comment>
<keyword evidence="4 8" id="KW-0418">Kinase</keyword>
<evidence type="ECO:0000256" key="3">
    <source>
        <dbReference type="ARBA" id="ARBA00022741"/>
    </source>
</evidence>
<dbReference type="InterPro" id="IPR011994">
    <property type="entry name" value="Cytidylate_kinase_dom"/>
</dbReference>
<dbReference type="SUPFAM" id="SSF52540">
    <property type="entry name" value="P-loop containing nucleoside triphosphate hydrolases"/>
    <property type="match status" value="1"/>
</dbReference>
<feature type="binding site" evidence="8">
    <location>
        <begin position="11"/>
        <end position="19"/>
    </location>
    <ligand>
        <name>ATP</name>
        <dbReference type="ChEBI" id="CHEBI:30616"/>
    </ligand>
</feature>
<evidence type="ECO:0000256" key="5">
    <source>
        <dbReference type="ARBA" id="ARBA00022840"/>
    </source>
</evidence>
<keyword evidence="5 8" id="KW-0067">ATP-binding</keyword>
<evidence type="ECO:0000259" key="9">
    <source>
        <dbReference type="Pfam" id="PF02224"/>
    </source>
</evidence>
<dbReference type="RefSeq" id="WP_253477228.1">
    <property type="nucleotide sequence ID" value="NZ_JALJXV010000004.1"/>
</dbReference>
<evidence type="ECO:0000256" key="2">
    <source>
        <dbReference type="ARBA" id="ARBA00022679"/>
    </source>
</evidence>
<organism evidence="10 11">
    <name type="scientific">Natronocella acetinitrilica</name>
    <dbReference type="NCBI Taxonomy" id="414046"/>
    <lineage>
        <taxon>Bacteria</taxon>
        <taxon>Pseudomonadati</taxon>
        <taxon>Pseudomonadota</taxon>
        <taxon>Gammaproteobacteria</taxon>
        <taxon>Chromatiales</taxon>
        <taxon>Ectothiorhodospiraceae</taxon>
        <taxon>Natronocella</taxon>
    </lineage>
</organism>
<dbReference type="EC" id="2.7.4.25" evidence="8"/>
<dbReference type="NCBIfam" id="TIGR00017">
    <property type="entry name" value="cmk"/>
    <property type="match status" value="1"/>
</dbReference>
<comment type="subcellular location">
    <subcellularLocation>
        <location evidence="8">Cytoplasm</location>
    </subcellularLocation>
</comment>
<protein>
    <recommendedName>
        <fullName evidence="8">Cytidylate kinase</fullName>
        <shortName evidence="8">CK</shortName>
        <ecNumber evidence="8">2.7.4.25</ecNumber>
    </recommendedName>
    <alternativeName>
        <fullName evidence="8">Cytidine monophosphate kinase</fullName>
        <shortName evidence="8">CMP kinase</shortName>
    </alternativeName>
</protein>
<gene>
    <name evidence="8" type="primary">cmk</name>
    <name evidence="10" type="ORF">J2T57_001938</name>
</gene>
<evidence type="ECO:0000256" key="8">
    <source>
        <dbReference type="HAMAP-Rule" id="MF_00238"/>
    </source>
</evidence>
<dbReference type="Proteomes" id="UP001205843">
    <property type="component" value="Unassembled WGS sequence"/>
</dbReference>
<evidence type="ECO:0000256" key="1">
    <source>
        <dbReference type="ARBA" id="ARBA00009427"/>
    </source>
</evidence>
<name>A0AAE3G2U1_9GAMM</name>
<evidence type="ECO:0000313" key="10">
    <source>
        <dbReference type="EMBL" id="MCP1674800.1"/>
    </source>
</evidence>
<comment type="similarity">
    <text evidence="1 8">Belongs to the cytidylate kinase family. Type 1 subfamily.</text>
</comment>
<dbReference type="GO" id="GO:0005737">
    <property type="term" value="C:cytoplasm"/>
    <property type="evidence" value="ECO:0007669"/>
    <property type="project" value="UniProtKB-SubCell"/>
</dbReference>
<sequence>MSPAPVLTVDGPGGSGKGTVCRLVQARTGWHLLDSGAIYRALAVAADRRGLSVAEEAELVDLAHDLALEFRPDEGGEPRVLLAGDDITSALRAEQTGNLASQLAVVPAVRQALLARQRAFRAPPGLIADGRDMGTVVFPDATVKVFLTATVEERARRRHKQLKEQGVGGNLADLLKEISERDQRDRSRSVAPLIPAEDAVVLDTTGASIETVVDRVMRLLTQVTSHNQS</sequence>
<keyword evidence="8" id="KW-0963">Cytoplasm</keyword>
<keyword evidence="11" id="KW-1185">Reference proteome</keyword>
<reference evidence="10" key="1">
    <citation type="submission" date="2022-03" db="EMBL/GenBank/DDBJ databases">
        <title>Genomic Encyclopedia of Type Strains, Phase III (KMG-III): the genomes of soil and plant-associated and newly described type strains.</title>
        <authorList>
            <person name="Whitman W."/>
        </authorList>
    </citation>
    <scope>NUCLEOTIDE SEQUENCE</scope>
    <source>
        <strain evidence="10">ANL 6-2</strain>
    </source>
</reference>